<dbReference type="PRINTS" id="PR01217">
    <property type="entry name" value="PRICHEXTENSN"/>
</dbReference>
<dbReference type="PANTHER" id="PTHR16830">
    <property type="entry name" value="SH2 CONTAINING ADAPTOR PRAM-1 RELATED"/>
    <property type="match status" value="1"/>
</dbReference>
<dbReference type="GO" id="GO:0050852">
    <property type="term" value="P:T cell receptor signaling pathway"/>
    <property type="evidence" value="ECO:0007669"/>
    <property type="project" value="TreeGrafter"/>
</dbReference>
<evidence type="ECO:0000313" key="5">
    <source>
        <dbReference type="EMBL" id="KAJ8040390.1"/>
    </source>
</evidence>
<feature type="compositionally biased region" description="Low complexity" evidence="3">
    <location>
        <begin position="28"/>
        <end position="39"/>
    </location>
</feature>
<evidence type="ECO:0000256" key="2">
    <source>
        <dbReference type="PROSITE-ProRule" id="PRU00192"/>
    </source>
</evidence>
<dbReference type="EMBL" id="JAIZAY010000006">
    <property type="protein sequence ID" value="KAJ8040390.1"/>
    <property type="molecule type" value="Genomic_DNA"/>
</dbReference>
<feature type="domain" description="SH3" evidence="4">
    <location>
        <begin position="429"/>
        <end position="505"/>
    </location>
</feature>
<feature type="compositionally biased region" description="Acidic residues" evidence="3">
    <location>
        <begin position="238"/>
        <end position="248"/>
    </location>
</feature>
<dbReference type="OrthoDB" id="10071033at2759"/>
<dbReference type="AlphaFoldDB" id="A0A9Q1C8L7"/>
<accession>A0A9Q1C8L7</accession>
<protein>
    <submittedName>
        <fullName evidence="5">PML-RARA-regulated adapter molecule 1</fullName>
    </submittedName>
</protein>
<keyword evidence="1 2" id="KW-0728">SH3 domain</keyword>
<feature type="compositionally biased region" description="Pro residues" evidence="3">
    <location>
        <begin position="220"/>
        <end position="237"/>
    </location>
</feature>
<evidence type="ECO:0000259" key="4">
    <source>
        <dbReference type="PROSITE" id="PS50002"/>
    </source>
</evidence>
<dbReference type="GO" id="GO:0007229">
    <property type="term" value="P:integrin-mediated signaling pathway"/>
    <property type="evidence" value="ECO:0007669"/>
    <property type="project" value="InterPro"/>
</dbReference>
<gene>
    <name evidence="5" type="ORF">HOLleu_14665</name>
</gene>
<feature type="compositionally biased region" description="Basic and acidic residues" evidence="3">
    <location>
        <begin position="382"/>
        <end position="428"/>
    </location>
</feature>
<feature type="compositionally biased region" description="Pro residues" evidence="3">
    <location>
        <begin position="117"/>
        <end position="137"/>
    </location>
</feature>
<dbReference type="InterPro" id="IPR036028">
    <property type="entry name" value="SH3-like_dom_sf"/>
</dbReference>
<evidence type="ECO:0000313" key="6">
    <source>
        <dbReference type="Proteomes" id="UP001152320"/>
    </source>
</evidence>
<evidence type="ECO:0000256" key="3">
    <source>
        <dbReference type="SAM" id="MobiDB-lite"/>
    </source>
</evidence>
<feature type="compositionally biased region" description="Low complexity" evidence="3">
    <location>
        <begin position="319"/>
        <end position="338"/>
    </location>
</feature>
<proteinExistence type="predicted"/>
<feature type="compositionally biased region" description="Acidic residues" evidence="3">
    <location>
        <begin position="349"/>
        <end position="365"/>
    </location>
</feature>
<dbReference type="InterPro" id="IPR043443">
    <property type="entry name" value="FYB1/2-like"/>
</dbReference>
<feature type="compositionally biased region" description="Polar residues" evidence="3">
    <location>
        <begin position="162"/>
        <end position="172"/>
    </location>
</feature>
<dbReference type="PANTHER" id="PTHR16830:SF12">
    <property type="entry name" value="PDZ DOMAIN-CONTAINING PROTEIN"/>
    <property type="match status" value="1"/>
</dbReference>
<feature type="compositionally biased region" description="Basic and acidic residues" evidence="3">
    <location>
        <begin position="148"/>
        <end position="161"/>
    </location>
</feature>
<keyword evidence="6" id="KW-1185">Reference proteome</keyword>
<name>A0A9Q1C8L7_HOLLE</name>
<dbReference type="PROSITE" id="PS50002">
    <property type="entry name" value="SH3"/>
    <property type="match status" value="1"/>
</dbReference>
<dbReference type="SUPFAM" id="SSF50044">
    <property type="entry name" value="SH3-domain"/>
    <property type="match status" value="1"/>
</dbReference>
<reference evidence="5" key="1">
    <citation type="submission" date="2021-10" db="EMBL/GenBank/DDBJ databases">
        <title>Tropical sea cucumber genome reveals ecological adaptation and Cuvierian tubules defense mechanism.</title>
        <authorList>
            <person name="Chen T."/>
        </authorList>
    </citation>
    <scope>NUCLEOTIDE SEQUENCE</scope>
    <source>
        <strain evidence="5">Nanhai2018</strain>
        <tissue evidence="5">Muscle</tissue>
    </source>
</reference>
<evidence type="ECO:0000256" key="1">
    <source>
        <dbReference type="ARBA" id="ARBA00022443"/>
    </source>
</evidence>
<feature type="compositionally biased region" description="Polar residues" evidence="3">
    <location>
        <begin position="104"/>
        <end position="116"/>
    </location>
</feature>
<dbReference type="Proteomes" id="UP001152320">
    <property type="component" value="Chromosome 6"/>
</dbReference>
<dbReference type="GO" id="GO:0005886">
    <property type="term" value="C:plasma membrane"/>
    <property type="evidence" value="ECO:0007669"/>
    <property type="project" value="InterPro"/>
</dbReference>
<dbReference type="GO" id="GO:0072659">
    <property type="term" value="P:protein localization to plasma membrane"/>
    <property type="evidence" value="ECO:0007669"/>
    <property type="project" value="TreeGrafter"/>
</dbReference>
<feature type="compositionally biased region" description="Acidic residues" evidence="3">
    <location>
        <begin position="280"/>
        <end position="291"/>
    </location>
</feature>
<dbReference type="InterPro" id="IPR001452">
    <property type="entry name" value="SH3_domain"/>
</dbReference>
<dbReference type="Gene3D" id="2.30.30.40">
    <property type="entry name" value="SH3 Domains"/>
    <property type="match status" value="1"/>
</dbReference>
<sequence length="530" mass="57778">MTEMSKVADLKAKFNQDLQFTKPPISPKKPVAAPAIKPKTTVKPHGVTNGGSKPPPLVPNGLDLKSIQLKPSVKSKPITSPKPWEKEGESSSQPSVAELRSKLRSVSSQPSTTPKPQITPKPAAKPPVQSPKPPPVTQKPKNFSTGDGWKRGAASERRDHSATGSIGSTKSDSSVDKEESFILAPLPPLETIGSPPQKPPKPRNVKLPPPTGVRSRKPVEPPSSQPAVPPRVPPPTPPDDDGPQEVYDDVEKPPPLPPMANRPSLSETSKRVSMIPTMNSDDEMEPEELYDEGSSGPVIDAHPPELPSIDSLPVHHPHQTSGGSSSSHIQTSGTSDNTGSGGDSGEVYDPVEEEHDFDELYEPLDMDQQPNTAAANGGPESNAEKEKEAERKRLEKQRKEEEKQQKKEEERRKKEEKEEKKKKEKAEKELKKKFKVKGDWTVEGTGTAKEDVADENDKLSVICTKGETLEILRKDSPNPPGKWLVRNERGDPGYIDSSLVQMESDFGELYDDVGISDGEGDFQDVYDTAS</sequence>
<feature type="region of interest" description="Disordered" evidence="3">
    <location>
        <begin position="13"/>
        <end position="428"/>
    </location>
</feature>
<comment type="caution">
    <text evidence="5">The sequence shown here is derived from an EMBL/GenBank/DDBJ whole genome shotgun (WGS) entry which is preliminary data.</text>
</comment>
<organism evidence="5 6">
    <name type="scientific">Holothuria leucospilota</name>
    <name type="common">Black long sea cucumber</name>
    <name type="synonym">Mertensiothuria leucospilota</name>
    <dbReference type="NCBI Taxonomy" id="206669"/>
    <lineage>
        <taxon>Eukaryota</taxon>
        <taxon>Metazoa</taxon>
        <taxon>Echinodermata</taxon>
        <taxon>Eleutherozoa</taxon>
        <taxon>Echinozoa</taxon>
        <taxon>Holothuroidea</taxon>
        <taxon>Aspidochirotacea</taxon>
        <taxon>Aspidochirotida</taxon>
        <taxon>Holothuriidae</taxon>
        <taxon>Holothuria</taxon>
    </lineage>
</organism>